<dbReference type="EMBL" id="ML987220">
    <property type="protein sequence ID" value="KAF2240305.1"/>
    <property type="molecule type" value="Genomic_DNA"/>
</dbReference>
<sequence length="167" mass="19020">MCIASPSPYRLRVDATACSQLRESRPQKGNQICSWYRLEAPGSGFPYPHLVLTVKRMYLWMPMKRLRSSLYLQVSIQGAQVFQSMIRLTRALCSGSNIATEYRLRELRRASLLQGVHWMQAGETFLHGPLLKVFRPEKHAEFDSLLSYTGTKASSLRTRQVGQLVGT</sequence>
<dbReference type="RefSeq" id="XP_033675309.1">
    <property type="nucleotide sequence ID" value="XM_033820974.1"/>
</dbReference>
<proteinExistence type="predicted"/>
<reference evidence="1" key="1">
    <citation type="journal article" date="2020" name="Stud. Mycol.">
        <title>101 Dothideomycetes genomes: a test case for predicting lifestyles and emergence of pathogens.</title>
        <authorList>
            <person name="Haridas S."/>
            <person name="Albert R."/>
            <person name="Binder M."/>
            <person name="Bloem J."/>
            <person name="Labutti K."/>
            <person name="Salamov A."/>
            <person name="Andreopoulos B."/>
            <person name="Baker S."/>
            <person name="Barry K."/>
            <person name="Bills G."/>
            <person name="Bluhm B."/>
            <person name="Cannon C."/>
            <person name="Castanera R."/>
            <person name="Culley D."/>
            <person name="Daum C."/>
            <person name="Ezra D."/>
            <person name="Gonzalez J."/>
            <person name="Henrissat B."/>
            <person name="Kuo A."/>
            <person name="Liang C."/>
            <person name="Lipzen A."/>
            <person name="Lutzoni F."/>
            <person name="Magnuson J."/>
            <person name="Mondo S."/>
            <person name="Nolan M."/>
            <person name="Ohm R."/>
            <person name="Pangilinan J."/>
            <person name="Park H.-J."/>
            <person name="Ramirez L."/>
            <person name="Alfaro M."/>
            <person name="Sun H."/>
            <person name="Tritt A."/>
            <person name="Yoshinaga Y."/>
            <person name="Zwiers L.-H."/>
            <person name="Turgeon B."/>
            <person name="Goodwin S."/>
            <person name="Spatafora J."/>
            <person name="Crous P."/>
            <person name="Grigoriev I."/>
        </authorList>
    </citation>
    <scope>NUCLEOTIDE SEQUENCE</scope>
    <source>
        <strain evidence="1">CBS 122368</strain>
    </source>
</reference>
<protein>
    <submittedName>
        <fullName evidence="1">Uncharacterized protein</fullName>
    </submittedName>
</protein>
<evidence type="ECO:0000313" key="1">
    <source>
        <dbReference type="EMBL" id="KAF2240305.1"/>
    </source>
</evidence>
<keyword evidence="2" id="KW-1185">Reference proteome</keyword>
<gene>
    <name evidence="1" type="ORF">BU26DRAFT_238285</name>
</gene>
<dbReference type="Proteomes" id="UP000800094">
    <property type="component" value="Unassembled WGS sequence"/>
</dbReference>
<dbReference type="AlphaFoldDB" id="A0A6A6HQA3"/>
<dbReference type="GeneID" id="54574304"/>
<accession>A0A6A6HQA3</accession>
<evidence type="ECO:0000313" key="2">
    <source>
        <dbReference type="Proteomes" id="UP000800094"/>
    </source>
</evidence>
<name>A0A6A6HQA3_9PLEO</name>
<organism evidence="1 2">
    <name type="scientific">Trematosphaeria pertusa</name>
    <dbReference type="NCBI Taxonomy" id="390896"/>
    <lineage>
        <taxon>Eukaryota</taxon>
        <taxon>Fungi</taxon>
        <taxon>Dikarya</taxon>
        <taxon>Ascomycota</taxon>
        <taxon>Pezizomycotina</taxon>
        <taxon>Dothideomycetes</taxon>
        <taxon>Pleosporomycetidae</taxon>
        <taxon>Pleosporales</taxon>
        <taxon>Massarineae</taxon>
        <taxon>Trematosphaeriaceae</taxon>
        <taxon>Trematosphaeria</taxon>
    </lineage>
</organism>